<keyword evidence="1" id="KW-0812">Transmembrane</keyword>
<accession>A0A0M9G2K0</accession>
<dbReference type="Pfam" id="PF10251">
    <property type="entry name" value="PEN-2"/>
    <property type="match status" value="1"/>
</dbReference>
<dbReference type="VEuPathDB" id="TriTrypDB:LpyrH10_07_2770"/>
<evidence type="ECO:0000313" key="3">
    <source>
        <dbReference type="Proteomes" id="UP000037923"/>
    </source>
</evidence>
<keyword evidence="1" id="KW-1133">Transmembrane helix</keyword>
<keyword evidence="1" id="KW-0472">Membrane</keyword>
<comment type="caution">
    <text evidence="2">The sequence shown here is derived from an EMBL/GenBank/DDBJ whole genome shotgun (WGS) entry which is preliminary data.</text>
</comment>
<sequence length="127" mass="14174">MLVRGPFTLEKAETVCQWYYRIGFFGLPWLWGLLYIFFRHYQHESDAIRWYVERAKLYSLSGAAVFLAVTLGLLLLLPASSALWVIAPFQDTFQWGIFAANMSANASSDVDSSSSASSSGMAVSLFA</sequence>
<evidence type="ECO:0000313" key="2">
    <source>
        <dbReference type="EMBL" id="KPA81120.1"/>
    </source>
</evidence>
<evidence type="ECO:0000256" key="1">
    <source>
        <dbReference type="SAM" id="Phobius"/>
    </source>
</evidence>
<dbReference type="RefSeq" id="XP_015659559.1">
    <property type="nucleotide sequence ID" value="XM_015802158.1"/>
</dbReference>
<protein>
    <submittedName>
        <fullName evidence="2">Uncharacterized protein</fullName>
    </submittedName>
</protein>
<proteinExistence type="predicted"/>
<dbReference type="OMA" id="LPWLWGL"/>
<gene>
    <name evidence="2" type="ORF">ABB37_04470</name>
</gene>
<organism evidence="2 3">
    <name type="scientific">Leptomonas pyrrhocoris</name>
    <name type="common">Firebug parasite</name>
    <dbReference type="NCBI Taxonomy" id="157538"/>
    <lineage>
        <taxon>Eukaryota</taxon>
        <taxon>Discoba</taxon>
        <taxon>Euglenozoa</taxon>
        <taxon>Kinetoplastea</taxon>
        <taxon>Metakinetoplastina</taxon>
        <taxon>Trypanosomatida</taxon>
        <taxon>Trypanosomatidae</taxon>
        <taxon>Leishmaniinae</taxon>
        <taxon>Leptomonas</taxon>
    </lineage>
</organism>
<dbReference type="Proteomes" id="UP000037923">
    <property type="component" value="Unassembled WGS sequence"/>
</dbReference>
<dbReference type="GeneID" id="26904761"/>
<reference evidence="2 3" key="1">
    <citation type="submission" date="2015-07" db="EMBL/GenBank/DDBJ databases">
        <title>High-quality genome of monoxenous trypanosomatid Leptomonas pyrrhocoris.</title>
        <authorList>
            <person name="Flegontov P."/>
            <person name="Butenko A."/>
            <person name="Firsov S."/>
            <person name="Vlcek C."/>
            <person name="Logacheva M.D."/>
            <person name="Field M."/>
            <person name="Filatov D."/>
            <person name="Flegontova O."/>
            <person name="Gerasimov E."/>
            <person name="Jackson A.P."/>
            <person name="Kelly S."/>
            <person name="Opperdoes F."/>
            <person name="O'Reilly A."/>
            <person name="Votypka J."/>
            <person name="Yurchenko V."/>
            <person name="Lukes J."/>
        </authorList>
    </citation>
    <scope>NUCLEOTIDE SEQUENCE [LARGE SCALE GENOMIC DNA]</scope>
    <source>
        <strain evidence="2">H10</strain>
    </source>
</reference>
<dbReference type="AlphaFoldDB" id="A0A0M9G2K0"/>
<name>A0A0M9G2K0_LEPPY</name>
<feature type="transmembrane region" description="Helical" evidence="1">
    <location>
        <begin position="58"/>
        <end position="86"/>
    </location>
</feature>
<keyword evidence="3" id="KW-1185">Reference proteome</keyword>
<dbReference type="EMBL" id="LGTL01000007">
    <property type="protein sequence ID" value="KPA81120.1"/>
    <property type="molecule type" value="Genomic_DNA"/>
</dbReference>
<feature type="transmembrane region" description="Helical" evidence="1">
    <location>
        <begin position="18"/>
        <end position="38"/>
    </location>
</feature>
<dbReference type="InterPro" id="IPR019379">
    <property type="entry name" value="Gamma_Secretase_Asp_P_PEN2"/>
</dbReference>